<gene>
    <name evidence="1" type="ORF">FYJ39_19270</name>
</gene>
<sequence>MTRYNEGEYRYKNAYVAIFNYFGDLTVLADKLGGTVVENTICLTDLSGQEITDLMERNGLDYNYGNTPEEAQRSE</sequence>
<dbReference type="RefSeq" id="WP_154473978.1">
    <property type="nucleotide sequence ID" value="NZ_VUMD01000030.1"/>
</dbReference>
<evidence type="ECO:0000313" key="1">
    <source>
        <dbReference type="EMBL" id="MSS38590.1"/>
    </source>
</evidence>
<reference evidence="1 2" key="1">
    <citation type="submission" date="2019-08" db="EMBL/GenBank/DDBJ databases">
        <title>In-depth cultivation of the pig gut microbiome towards novel bacterial diversity and tailored functional studies.</title>
        <authorList>
            <person name="Wylensek D."/>
            <person name="Hitch T.C.A."/>
            <person name="Clavel T."/>
        </authorList>
    </citation>
    <scope>NUCLEOTIDE SEQUENCE [LARGE SCALE GENOMIC DNA]</scope>
    <source>
        <strain evidence="1 2">WCA-389-WT-23D1</strain>
    </source>
</reference>
<keyword evidence="2" id="KW-1185">Reference proteome</keyword>
<dbReference type="Proteomes" id="UP000429958">
    <property type="component" value="Unassembled WGS sequence"/>
</dbReference>
<comment type="caution">
    <text evidence="1">The sequence shown here is derived from an EMBL/GenBank/DDBJ whole genome shotgun (WGS) entry which is preliminary data.</text>
</comment>
<proteinExistence type="predicted"/>
<name>A0A7X2TEH8_9CLOT</name>
<evidence type="ECO:0000313" key="2">
    <source>
        <dbReference type="Proteomes" id="UP000429958"/>
    </source>
</evidence>
<organism evidence="1 2">
    <name type="scientific">Clostridium porci</name>
    <dbReference type="NCBI Taxonomy" id="2605778"/>
    <lineage>
        <taxon>Bacteria</taxon>
        <taxon>Bacillati</taxon>
        <taxon>Bacillota</taxon>
        <taxon>Clostridia</taxon>
        <taxon>Eubacteriales</taxon>
        <taxon>Clostridiaceae</taxon>
        <taxon>Clostridium</taxon>
    </lineage>
</organism>
<dbReference type="EMBL" id="VUMD01000030">
    <property type="protein sequence ID" value="MSS38590.1"/>
    <property type="molecule type" value="Genomic_DNA"/>
</dbReference>
<dbReference type="AlphaFoldDB" id="A0A7X2TEH8"/>
<accession>A0A7X2TEH8</accession>
<protein>
    <submittedName>
        <fullName evidence="1">Uncharacterized protein</fullName>
    </submittedName>
</protein>